<dbReference type="RefSeq" id="WP_245558010.1">
    <property type="nucleotide sequence ID" value="NZ_JBIAMX010000002.1"/>
</dbReference>
<sequence>MPDAPRSADPAPEHPVRPDAESPAGRADATPAGGTPADVAGADEGAPRHTARNLILVAVAVVIAVTVVVLGITQPKPSSAVSTDRLGPLPGQQVTEYLAQAQDSLQGTDTDPHWALVSFDEPITPAQIPEYSGGLRIAGVVEYVAIDRVQTPVITVATPAGDAVAMRAPQDAANLLAVQPTRDERTAAVARVVTNRLRAGCACTVGLIVRGTLPELRALADRPGVRSVQALPADAIAGRFAVAPLLPGTTDVVSPTPDDGPVPAE</sequence>
<evidence type="ECO:0000313" key="4">
    <source>
        <dbReference type="Proteomes" id="UP001601444"/>
    </source>
</evidence>
<proteinExistence type="predicted"/>
<comment type="caution">
    <text evidence="3">The sequence shown here is derived from an EMBL/GenBank/DDBJ whole genome shotgun (WGS) entry which is preliminary data.</text>
</comment>
<keyword evidence="2" id="KW-0472">Membrane</keyword>
<evidence type="ECO:0000313" key="3">
    <source>
        <dbReference type="EMBL" id="MFF0542345.1"/>
    </source>
</evidence>
<keyword evidence="2" id="KW-0812">Transmembrane</keyword>
<evidence type="ECO:0000256" key="2">
    <source>
        <dbReference type="SAM" id="Phobius"/>
    </source>
</evidence>
<feature type="transmembrane region" description="Helical" evidence="2">
    <location>
        <begin position="54"/>
        <end position="73"/>
    </location>
</feature>
<gene>
    <name evidence="3" type="ORF">ACFYTF_05860</name>
</gene>
<accession>A0ABW6PJ06</accession>
<evidence type="ECO:0000256" key="1">
    <source>
        <dbReference type="SAM" id="MobiDB-lite"/>
    </source>
</evidence>
<name>A0ABW6PJ06_9NOCA</name>
<keyword evidence="2" id="KW-1133">Transmembrane helix</keyword>
<feature type="region of interest" description="Disordered" evidence="1">
    <location>
        <begin position="1"/>
        <end position="45"/>
    </location>
</feature>
<dbReference type="Proteomes" id="UP001601444">
    <property type="component" value="Unassembled WGS sequence"/>
</dbReference>
<organism evidence="3 4">
    <name type="scientific">Nocardia thailandica</name>
    <dbReference type="NCBI Taxonomy" id="257275"/>
    <lineage>
        <taxon>Bacteria</taxon>
        <taxon>Bacillati</taxon>
        <taxon>Actinomycetota</taxon>
        <taxon>Actinomycetes</taxon>
        <taxon>Mycobacteriales</taxon>
        <taxon>Nocardiaceae</taxon>
        <taxon>Nocardia</taxon>
    </lineage>
</organism>
<reference evidence="3 4" key="1">
    <citation type="submission" date="2024-10" db="EMBL/GenBank/DDBJ databases">
        <title>The Natural Products Discovery Center: Release of the First 8490 Sequenced Strains for Exploring Actinobacteria Biosynthetic Diversity.</title>
        <authorList>
            <person name="Kalkreuter E."/>
            <person name="Kautsar S.A."/>
            <person name="Yang D."/>
            <person name="Bader C.D."/>
            <person name="Teijaro C.N."/>
            <person name="Fluegel L."/>
            <person name="Davis C.M."/>
            <person name="Simpson J.R."/>
            <person name="Lauterbach L."/>
            <person name="Steele A.D."/>
            <person name="Gui C."/>
            <person name="Meng S."/>
            <person name="Li G."/>
            <person name="Viehrig K."/>
            <person name="Ye F."/>
            <person name="Su P."/>
            <person name="Kiefer A.F."/>
            <person name="Nichols A."/>
            <person name="Cepeda A.J."/>
            <person name="Yan W."/>
            <person name="Fan B."/>
            <person name="Jiang Y."/>
            <person name="Adhikari A."/>
            <person name="Zheng C.-J."/>
            <person name="Schuster L."/>
            <person name="Cowan T.M."/>
            <person name="Smanski M.J."/>
            <person name="Chevrette M.G."/>
            <person name="De Carvalho L.P.S."/>
            <person name="Shen B."/>
        </authorList>
    </citation>
    <scope>NUCLEOTIDE SEQUENCE [LARGE SCALE GENOMIC DNA]</scope>
    <source>
        <strain evidence="3 4">NPDC004045</strain>
    </source>
</reference>
<keyword evidence="4" id="KW-1185">Reference proteome</keyword>
<dbReference type="EMBL" id="JBIAMX010000002">
    <property type="protein sequence ID" value="MFF0542345.1"/>
    <property type="molecule type" value="Genomic_DNA"/>
</dbReference>
<protein>
    <submittedName>
        <fullName evidence="3">Uncharacterized protein</fullName>
    </submittedName>
</protein>
<feature type="compositionally biased region" description="Basic and acidic residues" evidence="1">
    <location>
        <begin position="11"/>
        <end position="20"/>
    </location>
</feature>